<dbReference type="Pfam" id="PF02938">
    <property type="entry name" value="GAD"/>
    <property type="match status" value="1"/>
</dbReference>
<dbReference type="GO" id="GO:0005524">
    <property type="term" value="F:ATP binding"/>
    <property type="evidence" value="ECO:0007669"/>
    <property type="project" value="UniProtKB-KW"/>
</dbReference>
<evidence type="ECO:0000313" key="8">
    <source>
        <dbReference type="EMBL" id="VAX20189.1"/>
    </source>
</evidence>
<evidence type="ECO:0000256" key="3">
    <source>
        <dbReference type="ARBA" id="ARBA00022741"/>
    </source>
</evidence>
<dbReference type="Gene3D" id="2.40.50.140">
    <property type="entry name" value="Nucleic acid-binding proteins"/>
    <property type="match status" value="1"/>
</dbReference>
<dbReference type="EC" id="6.1.1.23" evidence="8"/>
<dbReference type="CDD" id="cd00777">
    <property type="entry name" value="AspRS_core"/>
    <property type="match status" value="1"/>
</dbReference>
<dbReference type="PROSITE" id="PS50862">
    <property type="entry name" value="AA_TRNA_LIGASE_II"/>
    <property type="match status" value="1"/>
</dbReference>
<dbReference type="GO" id="GO:0005737">
    <property type="term" value="C:cytoplasm"/>
    <property type="evidence" value="ECO:0007669"/>
    <property type="project" value="InterPro"/>
</dbReference>
<dbReference type="InterPro" id="IPR047090">
    <property type="entry name" value="AspRS_core"/>
</dbReference>
<dbReference type="PANTHER" id="PTHR22594:SF5">
    <property type="entry name" value="ASPARTATE--TRNA LIGASE, MITOCHONDRIAL"/>
    <property type="match status" value="1"/>
</dbReference>
<evidence type="ECO:0000256" key="2">
    <source>
        <dbReference type="ARBA" id="ARBA00022598"/>
    </source>
</evidence>
<dbReference type="SUPFAM" id="SSF50249">
    <property type="entry name" value="Nucleic acid-binding proteins"/>
    <property type="match status" value="1"/>
</dbReference>
<dbReference type="GO" id="GO:0006422">
    <property type="term" value="P:aspartyl-tRNA aminoacylation"/>
    <property type="evidence" value="ECO:0007669"/>
    <property type="project" value="TreeGrafter"/>
</dbReference>
<dbReference type="SUPFAM" id="SSF55681">
    <property type="entry name" value="Class II aaRS and biotin synthetases"/>
    <property type="match status" value="1"/>
</dbReference>
<dbReference type="NCBIfam" id="TIGR00459">
    <property type="entry name" value="aspS_bact"/>
    <property type="match status" value="1"/>
</dbReference>
<dbReference type="Pfam" id="PF01336">
    <property type="entry name" value="tRNA_anti-codon"/>
    <property type="match status" value="1"/>
</dbReference>
<evidence type="ECO:0000256" key="6">
    <source>
        <dbReference type="ARBA" id="ARBA00023146"/>
    </source>
</evidence>
<dbReference type="InterPro" id="IPR004115">
    <property type="entry name" value="GAD-like_sf"/>
</dbReference>
<dbReference type="PRINTS" id="PR01042">
    <property type="entry name" value="TRNASYNTHASP"/>
</dbReference>
<dbReference type="HAMAP" id="MF_00044">
    <property type="entry name" value="Asp_tRNA_synth_type1"/>
    <property type="match status" value="1"/>
</dbReference>
<dbReference type="InterPro" id="IPR047089">
    <property type="entry name" value="Asp-tRNA-ligase_1_N"/>
</dbReference>
<dbReference type="EC" id="6.1.1.12" evidence="8"/>
<dbReference type="InterPro" id="IPR004364">
    <property type="entry name" value="Aa-tRNA-synt_II"/>
</dbReference>
<dbReference type="InterPro" id="IPR045864">
    <property type="entry name" value="aa-tRNA-synth_II/BPL/LPL"/>
</dbReference>
<keyword evidence="6 8" id="KW-0030">Aminoacyl-tRNA synthetase</keyword>
<keyword evidence="2 8" id="KW-0436">Ligase</keyword>
<keyword evidence="4" id="KW-0067">ATP-binding</keyword>
<gene>
    <name evidence="8" type="ORF">MNBD_NITROSPINAE02-1243</name>
</gene>
<evidence type="ECO:0000256" key="5">
    <source>
        <dbReference type="ARBA" id="ARBA00022917"/>
    </source>
</evidence>
<dbReference type="Gene3D" id="3.30.1360.30">
    <property type="entry name" value="GAD-like domain"/>
    <property type="match status" value="1"/>
</dbReference>
<keyword evidence="5" id="KW-0648">Protein biosynthesis</keyword>
<dbReference type="AlphaFoldDB" id="A0A3B1BQG2"/>
<evidence type="ECO:0000256" key="1">
    <source>
        <dbReference type="ARBA" id="ARBA00006303"/>
    </source>
</evidence>
<dbReference type="GO" id="GO:0004815">
    <property type="term" value="F:aspartate-tRNA ligase activity"/>
    <property type="evidence" value="ECO:0007669"/>
    <property type="project" value="UniProtKB-EC"/>
</dbReference>
<dbReference type="Pfam" id="PF00152">
    <property type="entry name" value="tRNA-synt_2"/>
    <property type="match status" value="1"/>
</dbReference>
<feature type="domain" description="Aminoacyl-transfer RNA synthetases class-II family profile" evidence="7">
    <location>
        <begin position="150"/>
        <end position="561"/>
    </location>
</feature>
<dbReference type="InterPro" id="IPR006195">
    <property type="entry name" value="aa-tRNA-synth_II"/>
</dbReference>
<dbReference type="InterPro" id="IPR002312">
    <property type="entry name" value="Asp/Asn-tRNA-synth_IIb"/>
</dbReference>
<name>A0A3B1BQG2_9ZZZZ</name>
<dbReference type="Gene3D" id="3.30.930.10">
    <property type="entry name" value="Bira Bifunctional Protein, Domain 2"/>
    <property type="match status" value="1"/>
</dbReference>
<dbReference type="NCBIfam" id="NF001750">
    <property type="entry name" value="PRK00476.1"/>
    <property type="match status" value="1"/>
</dbReference>
<sequence length="592" mass="66133">MSGEQPASRTHNCGELGKEHVGQEVTLTGWARKRRDHGGLVFVDLFDRFGITQIALNPEINKEAHEMAHKLKAEYVIRVTGKVTSRSDATINKKLATGEIEVFADKAEILNSSKTPPFVLDEDDEPGEATKLKYRYLEIRRGPLMKNLLIRSRVTMAARNFLDSEGFVEVETPCLTRSTPEGARDYLVPSRINPGSFYALPQSPQLFKQLLMVAGMDRYFQIVRCFRDEDLRADRQPEFTQIDMELSFVDEEDVRKICEGMMSEIFKKTVGIKVDTPFPIITYDNALSRFGSDAPDTRFAMELADVSEVAGKSEFKVFSGAIKNKGTVRVMAAPGCAGFSRKELDDLTKEAIGHGAKGLAWIKVTDEGFVSPITKFFQPEALDNFKNASKAETGDLMVFVADKKDVALDVLGRLRVGLAKRLDLIDTSKYSFVWVVDFPLLEYDAEEKRHNAMHHPFTAPRSEDMRLFDSDPAKIRARAYDLALNGVEIGGGSIRIHNRDTQNKMFKALGIDESEAKNKFGFLLEALEYGAPPHGGIAFGLDRLVAIITGSESIRDVIAFPKTQKAFCMLTEAPAEADPKQLKELGLKRDLR</sequence>
<dbReference type="PANTHER" id="PTHR22594">
    <property type="entry name" value="ASPARTYL/LYSYL-TRNA SYNTHETASE"/>
    <property type="match status" value="1"/>
</dbReference>
<dbReference type="EMBL" id="UOGE01000052">
    <property type="protein sequence ID" value="VAX20189.1"/>
    <property type="molecule type" value="Genomic_DNA"/>
</dbReference>
<dbReference type="SUPFAM" id="SSF55261">
    <property type="entry name" value="GAD domain-like"/>
    <property type="match status" value="1"/>
</dbReference>
<dbReference type="InterPro" id="IPR012340">
    <property type="entry name" value="NA-bd_OB-fold"/>
</dbReference>
<protein>
    <submittedName>
        <fullName evidence="8">Aspartyl-tRNA synthetase @ Aspartyl-tRNA(Asn) synthetase</fullName>
        <ecNumber evidence="8">6.1.1.12</ecNumber>
        <ecNumber evidence="8">6.1.1.23</ecNumber>
    </submittedName>
</protein>
<keyword evidence="3" id="KW-0547">Nucleotide-binding</keyword>
<reference evidence="8" key="1">
    <citation type="submission" date="2018-06" db="EMBL/GenBank/DDBJ databases">
        <authorList>
            <person name="Zhirakovskaya E."/>
        </authorList>
    </citation>
    <scope>NUCLEOTIDE SEQUENCE</scope>
</reference>
<dbReference type="InterPro" id="IPR004365">
    <property type="entry name" value="NA-bd_OB_tRNA"/>
</dbReference>
<accession>A0A3B1BQG2</accession>
<dbReference type="InterPro" id="IPR029351">
    <property type="entry name" value="GAD_dom"/>
</dbReference>
<comment type="similarity">
    <text evidence="1">Belongs to the class-II aminoacyl-tRNA synthetase family. Type 1 subfamily.</text>
</comment>
<dbReference type="CDD" id="cd04317">
    <property type="entry name" value="EcAspRS_like_N"/>
    <property type="match status" value="1"/>
</dbReference>
<dbReference type="GO" id="GO:0050560">
    <property type="term" value="F:aspartate-tRNA(Asn) ligase activity"/>
    <property type="evidence" value="ECO:0007669"/>
    <property type="project" value="UniProtKB-EC"/>
</dbReference>
<proteinExistence type="inferred from homology"/>
<dbReference type="InterPro" id="IPR004524">
    <property type="entry name" value="Asp-tRNA-ligase_1"/>
</dbReference>
<evidence type="ECO:0000256" key="4">
    <source>
        <dbReference type="ARBA" id="ARBA00022840"/>
    </source>
</evidence>
<organism evidence="8">
    <name type="scientific">hydrothermal vent metagenome</name>
    <dbReference type="NCBI Taxonomy" id="652676"/>
    <lineage>
        <taxon>unclassified sequences</taxon>
        <taxon>metagenomes</taxon>
        <taxon>ecological metagenomes</taxon>
    </lineage>
</organism>
<evidence type="ECO:0000259" key="7">
    <source>
        <dbReference type="PROSITE" id="PS50862"/>
    </source>
</evidence>
<dbReference type="GO" id="GO:0003676">
    <property type="term" value="F:nucleic acid binding"/>
    <property type="evidence" value="ECO:0007669"/>
    <property type="project" value="InterPro"/>
</dbReference>